<dbReference type="AlphaFoldDB" id="A0A5P8E628"/>
<protein>
    <submittedName>
        <fullName evidence="1">Uncharacterized protein</fullName>
    </submittedName>
</protein>
<dbReference type="EMBL" id="CP033459">
    <property type="protein sequence ID" value="QFQ12463.1"/>
    <property type="molecule type" value="Genomic_DNA"/>
</dbReference>
<dbReference type="KEGG" id="alq:C7Y71_005220"/>
<proteinExistence type="predicted"/>
<gene>
    <name evidence="1" type="ORF">C7Y71_005220</name>
</gene>
<reference evidence="1 2" key="1">
    <citation type="submission" date="2018-11" db="EMBL/GenBank/DDBJ databases">
        <authorList>
            <person name="Na S.W."/>
            <person name="Baik M."/>
        </authorList>
    </citation>
    <scope>NUCLEOTIDE SEQUENCE [LARGE SCALE GENOMIC DNA]</scope>
    <source>
        <strain evidence="1 2">E39</strain>
    </source>
</reference>
<keyword evidence="2" id="KW-1185">Reference proteome</keyword>
<evidence type="ECO:0000313" key="1">
    <source>
        <dbReference type="EMBL" id="QFQ12463.1"/>
    </source>
</evidence>
<name>A0A5P8E628_9BACT</name>
<evidence type="ECO:0000313" key="2">
    <source>
        <dbReference type="Proteomes" id="UP000249375"/>
    </source>
</evidence>
<accession>A0A5P8E628</accession>
<dbReference type="Proteomes" id="UP000249375">
    <property type="component" value="Chromosome"/>
</dbReference>
<sequence>MTLLLTGLAMPCAAQIEEEEPVDSVLEDSTAMVFEDSTAMAPSLNDIRFADFEDDDWLDNEYIRTVRKYIDAYNEGKEENEQLEVYKNDIKGKFVILNVEPFMFGGLLIQIIFIDNPENIFTAWVYSFVDEETRTISDYEVRMFALEETKFDMTKEQMLELLKEHPEYKLW</sequence>
<organism evidence="1 2">
    <name type="scientific">Pseudoprevotella muciniphila</name>
    <dbReference type="NCBI Taxonomy" id="2133944"/>
    <lineage>
        <taxon>Bacteria</taxon>
        <taxon>Pseudomonadati</taxon>
        <taxon>Bacteroidota</taxon>
        <taxon>Bacteroidia</taxon>
        <taxon>Bacteroidales</taxon>
        <taxon>Prevotellaceae</taxon>
        <taxon>Pseudoprevotella</taxon>
    </lineage>
</organism>